<organism evidence="2 4">
    <name type="scientific">Puccinia coronata f. sp. avenae</name>
    <dbReference type="NCBI Taxonomy" id="200324"/>
    <lineage>
        <taxon>Eukaryota</taxon>
        <taxon>Fungi</taxon>
        <taxon>Dikarya</taxon>
        <taxon>Basidiomycota</taxon>
        <taxon>Pucciniomycotina</taxon>
        <taxon>Pucciniomycetes</taxon>
        <taxon>Pucciniales</taxon>
        <taxon>Pucciniaceae</taxon>
        <taxon>Puccinia</taxon>
    </lineage>
</organism>
<evidence type="ECO:0000313" key="2">
    <source>
        <dbReference type="EMBL" id="PLW41458.1"/>
    </source>
</evidence>
<name>A0A2N5UUM7_9BASI</name>
<keyword evidence="3" id="KW-1185">Reference proteome</keyword>
<dbReference type="Proteomes" id="UP000235392">
    <property type="component" value="Unassembled WGS sequence"/>
</dbReference>
<comment type="caution">
    <text evidence="2">The sequence shown here is derived from an EMBL/GenBank/DDBJ whole genome shotgun (WGS) entry which is preliminary data.</text>
</comment>
<dbReference type="Proteomes" id="UP000235388">
    <property type="component" value="Unassembled WGS sequence"/>
</dbReference>
<evidence type="ECO:0000313" key="3">
    <source>
        <dbReference type="Proteomes" id="UP000235388"/>
    </source>
</evidence>
<dbReference type="EMBL" id="PGCJ01000792">
    <property type="protein sequence ID" value="PLW20754.1"/>
    <property type="molecule type" value="Genomic_DNA"/>
</dbReference>
<sequence>MTRITNYNRQAVKPMSLYADRWPKRQPVAIEDKLRNRPSGKVELGGLASASAESCWNQATQPRASHLRGHTALNALMAGVPSTQLAINSGPLIACYPPILHHLLEYNLSTATVIAYTTRITCSVLLGSHYYPIIDRSLLSFVAATKPVPFFNQACPCPAAKIINLPTILLNLSTLPCSL</sequence>
<accession>A0A2N5UUM7</accession>
<evidence type="ECO:0000313" key="1">
    <source>
        <dbReference type="EMBL" id="PLW20754.1"/>
    </source>
</evidence>
<protein>
    <submittedName>
        <fullName evidence="2">Uncharacterized protein</fullName>
    </submittedName>
</protein>
<gene>
    <name evidence="1" type="ORF">PCANC_09286</name>
    <name evidence="2" type="ORF">PCASD_07199</name>
</gene>
<dbReference type="EMBL" id="PGCI01000089">
    <property type="protein sequence ID" value="PLW41458.1"/>
    <property type="molecule type" value="Genomic_DNA"/>
</dbReference>
<evidence type="ECO:0000313" key="4">
    <source>
        <dbReference type="Proteomes" id="UP000235392"/>
    </source>
</evidence>
<reference evidence="3 4" key="1">
    <citation type="submission" date="2017-11" db="EMBL/GenBank/DDBJ databases">
        <title>De novo assembly and phasing of dikaryotic genomes from two isolates of Puccinia coronata f. sp. avenae, the causal agent of oat crown rust.</title>
        <authorList>
            <person name="Miller M.E."/>
            <person name="Zhang Y."/>
            <person name="Omidvar V."/>
            <person name="Sperschneider J."/>
            <person name="Schwessinger B."/>
            <person name="Raley C."/>
            <person name="Palmer J.M."/>
            <person name="Garnica D."/>
            <person name="Upadhyaya N."/>
            <person name="Rathjen J."/>
            <person name="Taylor J.M."/>
            <person name="Park R.F."/>
            <person name="Dodds P.N."/>
            <person name="Hirsch C.D."/>
            <person name="Kianian S.F."/>
            <person name="Figueroa M."/>
        </authorList>
    </citation>
    <scope>NUCLEOTIDE SEQUENCE [LARGE SCALE GENOMIC DNA]</scope>
    <source>
        <strain evidence="1">12NC29</strain>
        <strain evidence="2">12SD80</strain>
    </source>
</reference>
<dbReference type="AlphaFoldDB" id="A0A2N5UUM7"/>
<proteinExistence type="predicted"/>